<gene>
    <name evidence="1" type="ORF">GCM10009576_081890</name>
</gene>
<accession>A0ABN1SMT7</accession>
<reference evidence="1 2" key="1">
    <citation type="journal article" date="2019" name="Int. J. Syst. Evol. Microbiol.">
        <title>The Global Catalogue of Microorganisms (GCM) 10K type strain sequencing project: providing services to taxonomists for standard genome sequencing and annotation.</title>
        <authorList>
            <consortium name="The Broad Institute Genomics Platform"/>
            <consortium name="The Broad Institute Genome Sequencing Center for Infectious Disease"/>
            <person name="Wu L."/>
            <person name="Ma J."/>
        </authorList>
    </citation>
    <scope>NUCLEOTIDE SEQUENCE [LARGE SCALE GENOMIC DNA]</scope>
    <source>
        <strain evidence="1 2">JCM 11445</strain>
    </source>
</reference>
<evidence type="ECO:0000313" key="1">
    <source>
        <dbReference type="EMBL" id="GAA0996997.1"/>
    </source>
</evidence>
<dbReference type="Proteomes" id="UP001500033">
    <property type="component" value="Unassembled WGS sequence"/>
</dbReference>
<dbReference type="EMBL" id="BAAAIE010000083">
    <property type="protein sequence ID" value="GAA0996997.1"/>
    <property type="molecule type" value="Genomic_DNA"/>
</dbReference>
<name>A0ABN1SMT7_9ACTN</name>
<comment type="caution">
    <text evidence="1">The sequence shown here is derived from an EMBL/GenBank/DDBJ whole genome shotgun (WGS) entry which is preliminary data.</text>
</comment>
<protein>
    <submittedName>
        <fullName evidence="1">Uncharacterized protein</fullName>
    </submittedName>
</protein>
<sequence>MRLFPRDFFLDTWRRELLDEEGMVWEPGEEAWEAKLALFRSYHAHGHLALEWA</sequence>
<keyword evidence="2" id="KW-1185">Reference proteome</keyword>
<organism evidence="1 2">
    <name type="scientific">Streptomyces rhizosphaericus</name>
    <dbReference type="NCBI Taxonomy" id="114699"/>
    <lineage>
        <taxon>Bacteria</taxon>
        <taxon>Bacillati</taxon>
        <taxon>Actinomycetota</taxon>
        <taxon>Actinomycetes</taxon>
        <taxon>Kitasatosporales</taxon>
        <taxon>Streptomycetaceae</taxon>
        <taxon>Streptomyces</taxon>
        <taxon>Streptomyces violaceusniger group</taxon>
    </lineage>
</organism>
<evidence type="ECO:0000313" key="2">
    <source>
        <dbReference type="Proteomes" id="UP001500033"/>
    </source>
</evidence>
<proteinExistence type="predicted"/>